<feature type="transmembrane region" description="Helical" evidence="1">
    <location>
        <begin position="82"/>
        <end position="101"/>
    </location>
</feature>
<keyword evidence="1" id="KW-1133">Transmembrane helix</keyword>
<dbReference type="WBParaSite" id="MBELARI_LOCUS12602">
    <property type="protein sequence ID" value="MBELARI_LOCUS12602"/>
    <property type="gene ID" value="MBELARI_LOCUS12602"/>
</dbReference>
<organism evidence="2 3">
    <name type="scientific">Mesorhabditis belari</name>
    <dbReference type="NCBI Taxonomy" id="2138241"/>
    <lineage>
        <taxon>Eukaryota</taxon>
        <taxon>Metazoa</taxon>
        <taxon>Ecdysozoa</taxon>
        <taxon>Nematoda</taxon>
        <taxon>Chromadorea</taxon>
        <taxon>Rhabditida</taxon>
        <taxon>Rhabditina</taxon>
        <taxon>Rhabditomorpha</taxon>
        <taxon>Rhabditoidea</taxon>
        <taxon>Rhabditidae</taxon>
        <taxon>Mesorhabditinae</taxon>
        <taxon>Mesorhabditis</taxon>
    </lineage>
</organism>
<dbReference type="Proteomes" id="UP000887575">
    <property type="component" value="Unassembled WGS sequence"/>
</dbReference>
<dbReference type="AlphaFoldDB" id="A0AAF3J2S0"/>
<evidence type="ECO:0000256" key="1">
    <source>
        <dbReference type="SAM" id="Phobius"/>
    </source>
</evidence>
<keyword evidence="2" id="KW-1185">Reference proteome</keyword>
<accession>A0AAF3J2S0</accession>
<keyword evidence="1" id="KW-0812">Transmembrane</keyword>
<feature type="transmembrane region" description="Helical" evidence="1">
    <location>
        <begin position="197"/>
        <end position="219"/>
    </location>
</feature>
<evidence type="ECO:0000313" key="2">
    <source>
        <dbReference type="Proteomes" id="UP000887575"/>
    </source>
</evidence>
<protein>
    <submittedName>
        <fullName evidence="3">Uncharacterized protein</fullName>
    </submittedName>
</protein>
<reference evidence="3" key="1">
    <citation type="submission" date="2024-02" db="UniProtKB">
        <authorList>
            <consortium name="WormBaseParasite"/>
        </authorList>
    </citation>
    <scope>IDENTIFICATION</scope>
</reference>
<feature type="transmembrane region" description="Helical" evidence="1">
    <location>
        <begin position="168"/>
        <end position="185"/>
    </location>
</feature>
<name>A0AAF3J2S0_9BILA</name>
<proteinExistence type="predicted"/>
<keyword evidence="1" id="KW-0472">Membrane</keyword>
<evidence type="ECO:0000313" key="3">
    <source>
        <dbReference type="WBParaSite" id="MBELARI_LOCUS12602"/>
    </source>
</evidence>
<sequence>MTILYGIDEPTQSPLVSDEEIRSIIRDEYGIVKEISLAYCRFLIKSGFFEGSNWIDSSQLLCHQDWNYNGKPPHRRIFSMQGQLILSLLMSAVYFTGYLLFSGEESAVRGRCSAFVNAMIKKTFFLCVSLSSSGGEEPYMQTAELANEHERCRSEAIREFRNAKKRGGAAHTAVLIAIMIADYVLQEFCQLLGMNSIAGIFSSVFFIIVCTLSDILTILGTGFGRSLFHQMPTIWVLCKTSLRGAATAFRKMPSETCKDVDAKNFKATGSFSAPSLNLDSTSEC</sequence>
<dbReference type="Gene3D" id="1.20.58.420">
    <property type="entry name" value="AHSP"/>
    <property type="match status" value="1"/>
</dbReference>